<accession>A0A974SM94</accession>
<keyword evidence="3" id="KW-1185">Reference proteome</keyword>
<dbReference type="EMBL" id="CP064781">
    <property type="protein sequence ID" value="QRJ62440.1"/>
    <property type="molecule type" value="Genomic_DNA"/>
</dbReference>
<evidence type="ECO:0000256" key="1">
    <source>
        <dbReference type="SAM" id="SignalP"/>
    </source>
</evidence>
<evidence type="ECO:0008006" key="4">
    <source>
        <dbReference type="Google" id="ProtNLM"/>
    </source>
</evidence>
<reference evidence="2" key="1">
    <citation type="submission" date="2020-11" db="EMBL/GenBank/DDBJ databases">
        <title>Azospira restricta DSM 18626 genome sequence.</title>
        <authorList>
            <person name="Moe W.M."/>
        </authorList>
    </citation>
    <scope>NUCLEOTIDE SEQUENCE</scope>
    <source>
        <strain evidence="2">DSM 18626</strain>
    </source>
</reference>
<dbReference type="KEGG" id="ares:IWH25_11655"/>
<protein>
    <recommendedName>
        <fullName evidence="4">EfeO-type cupredoxin-like domain-containing protein</fullName>
    </recommendedName>
</protein>
<keyword evidence="1" id="KW-0732">Signal</keyword>
<evidence type="ECO:0000313" key="2">
    <source>
        <dbReference type="EMBL" id="QRJ62440.1"/>
    </source>
</evidence>
<evidence type="ECO:0000313" key="3">
    <source>
        <dbReference type="Proteomes" id="UP000663444"/>
    </source>
</evidence>
<gene>
    <name evidence="2" type="ORF">IWH25_11655</name>
</gene>
<feature type="signal peptide" evidence="1">
    <location>
        <begin position="1"/>
        <end position="22"/>
    </location>
</feature>
<proteinExistence type="predicted"/>
<name>A0A974SM94_9RHOO</name>
<sequence>MRKTPFLLALAIVLAPLPPASAADAAEAKPPLSEETRVAVLKAADWKEMQSVNLELRDYGLSPRELRFKAGQPYRLVITNNGSHSHYFNAPEFLQNIAARKAQVKDQVEVKAPFFSAFELARRGGNVELFFIPVNKGSYRMYCHLEGKAHEGVQGAVIIE</sequence>
<organism evidence="2 3">
    <name type="scientific">Azospira restricta</name>
    <dbReference type="NCBI Taxonomy" id="404405"/>
    <lineage>
        <taxon>Bacteria</taxon>
        <taxon>Pseudomonadati</taxon>
        <taxon>Pseudomonadota</taxon>
        <taxon>Betaproteobacteria</taxon>
        <taxon>Rhodocyclales</taxon>
        <taxon>Rhodocyclaceae</taxon>
        <taxon>Azospira</taxon>
    </lineage>
</organism>
<dbReference type="AlphaFoldDB" id="A0A974SM94"/>
<dbReference type="SUPFAM" id="SSF49503">
    <property type="entry name" value="Cupredoxins"/>
    <property type="match status" value="1"/>
</dbReference>
<dbReference type="InterPro" id="IPR008972">
    <property type="entry name" value="Cupredoxin"/>
</dbReference>
<dbReference type="Proteomes" id="UP000663444">
    <property type="component" value="Chromosome"/>
</dbReference>
<feature type="chain" id="PRO_5037953033" description="EfeO-type cupredoxin-like domain-containing protein" evidence="1">
    <location>
        <begin position="23"/>
        <end position="160"/>
    </location>
</feature>
<dbReference type="RefSeq" id="WP_203385971.1">
    <property type="nucleotide sequence ID" value="NZ_CP064781.1"/>
</dbReference>
<dbReference type="Gene3D" id="2.60.40.420">
    <property type="entry name" value="Cupredoxins - blue copper proteins"/>
    <property type="match status" value="1"/>
</dbReference>